<evidence type="ECO:0000313" key="2">
    <source>
        <dbReference type="EMBL" id="XBV22387.1"/>
    </source>
</evidence>
<dbReference type="PROSITE" id="PS51819">
    <property type="entry name" value="VOC"/>
    <property type="match status" value="1"/>
</dbReference>
<dbReference type="RefSeq" id="WP_350275230.1">
    <property type="nucleotide sequence ID" value="NZ_CP158165.1"/>
</dbReference>
<dbReference type="Pfam" id="PF00903">
    <property type="entry name" value="Glyoxalase"/>
    <property type="match status" value="1"/>
</dbReference>
<protein>
    <submittedName>
        <fullName evidence="2">VOC family protein</fullName>
    </submittedName>
</protein>
<organism evidence="2">
    <name type="scientific">Kribbella sp. HUAS MG21</name>
    <dbReference type="NCBI Taxonomy" id="3160966"/>
    <lineage>
        <taxon>Bacteria</taxon>
        <taxon>Bacillati</taxon>
        <taxon>Actinomycetota</taxon>
        <taxon>Actinomycetes</taxon>
        <taxon>Propionibacteriales</taxon>
        <taxon>Kribbellaceae</taxon>
        <taxon>Kribbella</taxon>
    </lineage>
</organism>
<dbReference type="AlphaFoldDB" id="A0AAU7T6J2"/>
<dbReference type="InterPro" id="IPR004360">
    <property type="entry name" value="Glyas_Fos-R_dOase_dom"/>
</dbReference>
<dbReference type="Gene3D" id="3.10.180.10">
    <property type="entry name" value="2,3-Dihydroxybiphenyl 1,2-Dioxygenase, domain 1"/>
    <property type="match status" value="1"/>
</dbReference>
<sequence>MITNISLMSVFVNDVDEAKEFYTEKLGFEVKNDVKLPDFRWCTVCHPDHPELELQLALPGPPLDEEATAAVKRMMAKGTMHGFGIATDDCRKTFADLTAKGVEYIQEPSDRPYGVEAVLRDNSGNWLVLVEQHPYTAEDFT</sequence>
<dbReference type="SUPFAM" id="SSF54593">
    <property type="entry name" value="Glyoxalase/Bleomycin resistance protein/Dihydroxybiphenyl dioxygenase"/>
    <property type="match status" value="1"/>
</dbReference>
<dbReference type="PANTHER" id="PTHR36437:SF2">
    <property type="entry name" value="GLYOXALASE_BLEOMYCIN RESISTANCE PROTEIN_DIOXYGENASE"/>
    <property type="match status" value="1"/>
</dbReference>
<proteinExistence type="predicted"/>
<dbReference type="InterPro" id="IPR029068">
    <property type="entry name" value="Glyas_Bleomycin-R_OHBP_Dase"/>
</dbReference>
<reference evidence="2" key="1">
    <citation type="submission" date="2024-06" db="EMBL/GenBank/DDBJ databases">
        <title>Kribbella sp. strain HUAS MG21 genome sequences.</title>
        <authorList>
            <person name="Mo P."/>
        </authorList>
    </citation>
    <scope>NUCLEOTIDE SEQUENCE</scope>
    <source>
        <strain evidence="2">HUAS MG21</strain>
    </source>
</reference>
<dbReference type="InterPro" id="IPR037523">
    <property type="entry name" value="VOC_core"/>
</dbReference>
<feature type="domain" description="VOC" evidence="1">
    <location>
        <begin position="4"/>
        <end position="132"/>
    </location>
</feature>
<evidence type="ECO:0000259" key="1">
    <source>
        <dbReference type="PROSITE" id="PS51819"/>
    </source>
</evidence>
<dbReference type="PANTHER" id="PTHR36437">
    <property type="entry name" value="GLYOXALASE/BLEOMYCIN RESISTANCE PROTEIN/DIOXYGENASE"/>
    <property type="match status" value="1"/>
</dbReference>
<accession>A0AAU7T6J2</accession>
<gene>
    <name evidence="2" type="ORF">ABN611_27960</name>
</gene>
<dbReference type="EMBL" id="CP158165">
    <property type="protein sequence ID" value="XBV22387.1"/>
    <property type="molecule type" value="Genomic_DNA"/>
</dbReference>
<name>A0AAU7T6J2_9ACTN</name>